<evidence type="ECO:0000256" key="4">
    <source>
        <dbReference type="ARBA" id="ARBA00023152"/>
    </source>
</evidence>
<dbReference type="RefSeq" id="WP_243365017.1">
    <property type="nucleotide sequence ID" value="NZ_CP094348.1"/>
</dbReference>
<dbReference type="InterPro" id="IPR011603">
    <property type="entry name" value="2oxoglutarate_DH_E1"/>
</dbReference>
<dbReference type="InterPro" id="IPR029061">
    <property type="entry name" value="THDP-binding"/>
</dbReference>
<evidence type="ECO:0000259" key="7">
    <source>
        <dbReference type="SMART" id="SM00861"/>
    </source>
</evidence>
<name>A0ABY3ZRU6_9STAP</name>
<dbReference type="EC" id="1.2.4.2" evidence="6"/>
<dbReference type="NCBIfam" id="TIGR00239">
    <property type="entry name" value="2oxo_dh_E1"/>
    <property type="match status" value="1"/>
</dbReference>
<evidence type="ECO:0000313" key="9">
    <source>
        <dbReference type="Proteomes" id="UP000830343"/>
    </source>
</evidence>
<gene>
    <name evidence="6" type="primary">odhA</name>
    <name evidence="8" type="ORF">MRZ06_05995</name>
</gene>
<feature type="domain" description="Transketolase-like pyrimidine-binding" evidence="7">
    <location>
        <begin position="583"/>
        <end position="779"/>
    </location>
</feature>
<dbReference type="EMBL" id="CP094348">
    <property type="protein sequence ID" value="UOB19608.1"/>
    <property type="molecule type" value="Genomic_DNA"/>
</dbReference>
<dbReference type="NCBIfam" id="NF008907">
    <property type="entry name" value="PRK12270.1"/>
    <property type="match status" value="1"/>
</dbReference>
<comment type="cofactor">
    <cofactor evidence="1 6">
        <name>thiamine diphosphate</name>
        <dbReference type="ChEBI" id="CHEBI:58937"/>
    </cofactor>
</comment>
<dbReference type="Pfam" id="PF00676">
    <property type="entry name" value="E1_dh"/>
    <property type="match status" value="1"/>
</dbReference>
<keyword evidence="9" id="KW-1185">Reference proteome</keyword>
<dbReference type="Gene3D" id="3.40.50.12470">
    <property type="match status" value="1"/>
</dbReference>
<comment type="function">
    <text evidence="6">E1 component of the 2-oxoglutarate dehydrogenase (OGDH) complex which catalyzes the decarboxylation of 2-oxoglutarate, the first step in the conversion of 2-oxoglutarate to succinyl-CoA and CO(2).</text>
</comment>
<sequence length="925" mass="104338">MTKGKNLEEAPPRFGTNLGILLEMFDEYQNDPSSVSDELQVLFSNIQSGNSNLKGVSNADATVVKNLMRLVDNIRQYGHLKADIYPLYKPKRDQQIKLTLDDFNLTEEVLKQLPASLVSDHYGERLSNAFDAITEMQKTYQGPIAYEVSHINNTEEREWLKTTIESNVKRDFSTEERIELLKSVARVEGFEKYIHKNFVGAKRFSIEGVDALVPMLEQIIKISNENNIHDIEIGMAHRGRLNVLTHILEKPYEMMLSEFMHTDPMKFLPEDGSLVVTKGWTGDVKYHLGGTKITERFGNKQMISLANNPSHLEIVAPVVLGKTRAVQEVTEGVNKPVQDFNKALAILIHGDAAFPGQGINFESMNLSNLDGYSVGGSIHIITNNRVGFTTEPYDSRSTTYATDVAKGYDLPIIHVNADDLEACIEAVELAMQYRQKFNKDFVIDLVGYRRYGHNEMDEPTVTNPMLYKEVKGHPSIELLYGKSLVEASVITEQEMNAIFEEVNEKLRQAHDRIDKSTVNTDSDMRMPQTVETGYDKIDTGVSIERLKTLNDNMLTTPEGFTVFNKLQKILERRNDPFTKDGLVDWGHAELLAYGTIIQDGNPVRHTGQDAERGTFAHRHALLHDVENGAQYVPLQNIEGAKSSFDIHNSPLSEAAVVGFEYGYNLHNNQALAVWEAQYGDFANMAQMIFDNFISSAEAKWGEKSGLTVLLPHAFEGQGPEHSSARLERFLQLAAENNWTVANLTSSANYFHLLRRQAHYLGSDKMRPLIIMSPKSLLRNSFVSDTIDKFTEGGFKAIISDQYKKTKVKKLLIASGKVAVDLMTELSKNPNDEIHVIRLEQIYPFPKEDIKAIIDDIKGLSEIGFVQEEPQNQGSWHYIYPLLNEIKPEKVKLSYYGRPHRAAPAEGDNEIHKIVQSKLISEALNI</sequence>
<dbReference type="InterPro" id="IPR023784">
    <property type="entry name" value="2oxoglutarate_DH_E1_bac"/>
</dbReference>
<dbReference type="CDD" id="cd02016">
    <property type="entry name" value="TPP_E1_OGDC_like"/>
    <property type="match status" value="1"/>
</dbReference>
<dbReference type="Pfam" id="PF16870">
    <property type="entry name" value="OxoGdeHyase_C"/>
    <property type="match status" value="1"/>
</dbReference>
<dbReference type="PIRSF" id="PIRSF000157">
    <property type="entry name" value="Oxoglu_dh_E1"/>
    <property type="match status" value="1"/>
</dbReference>
<dbReference type="InterPro" id="IPR042179">
    <property type="entry name" value="KGD_C_sf"/>
</dbReference>
<dbReference type="InterPro" id="IPR031717">
    <property type="entry name" value="ODO-1/KGD_C"/>
</dbReference>
<keyword evidence="2 6" id="KW-0560">Oxidoreductase</keyword>
<evidence type="ECO:0000313" key="8">
    <source>
        <dbReference type="EMBL" id="UOB19608.1"/>
    </source>
</evidence>
<comment type="catalytic activity">
    <reaction evidence="5 6">
        <text>N(6)-[(R)-lipoyl]-L-lysyl-[protein] + 2-oxoglutarate + H(+) = N(6)-[(R)-S(8)-succinyldihydrolipoyl]-L-lysyl-[protein] + CO2</text>
        <dbReference type="Rhea" id="RHEA:12188"/>
        <dbReference type="Rhea" id="RHEA-COMP:10474"/>
        <dbReference type="Rhea" id="RHEA-COMP:20092"/>
        <dbReference type="ChEBI" id="CHEBI:15378"/>
        <dbReference type="ChEBI" id="CHEBI:16526"/>
        <dbReference type="ChEBI" id="CHEBI:16810"/>
        <dbReference type="ChEBI" id="CHEBI:83099"/>
        <dbReference type="ChEBI" id="CHEBI:83120"/>
        <dbReference type="EC" id="1.2.4.2"/>
    </reaction>
</comment>
<dbReference type="HAMAP" id="MF_01169">
    <property type="entry name" value="SucA_OdhA"/>
    <property type="match status" value="1"/>
</dbReference>
<dbReference type="InterPro" id="IPR005475">
    <property type="entry name" value="Transketolase-like_Pyr-bd"/>
</dbReference>
<evidence type="ECO:0000256" key="5">
    <source>
        <dbReference type="ARBA" id="ARBA00051911"/>
    </source>
</evidence>
<accession>A0ABY3ZRU6</accession>
<dbReference type="PANTHER" id="PTHR23152">
    <property type="entry name" value="2-OXOGLUTARATE DEHYDROGENASE"/>
    <property type="match status" value="1"/>
</dbReference>
<dbReference type="Pfam" id="PF02779">
    <property type="entry name" value="Transket_pyr"/>
    <property type="match status" value="1"/>
</dbReference>
<dbReference type="InterPro" id="IPR001017">
    <property type="entry name" value="DH_E1"/>
</dbReference>
<dbReference type="SMART" id="SM00861">
    <property type="entry name" value="Transket_pyr"/>
    <property type="match status" value="1"/>
</dbReference>
<evidence type="ECO:0000256" key="3">
    <source>
        <dbReference type="ARBA" id="ARBA00023052"/>
    </source>
</evidence>
<organism evidence="8 9">
    <name type="scientific">Macrococcus armenti</name>
    <dbReference type="NCBI Taxonomy" id="2875764"/>
    <lineage>
        <taxon>Bacteria</taxon>
        <taxon>Bacillati</taxon>
        <taxon>Bacillota</taxon>
        <taxon>Bacilli</taxon>
        <taxon>Bacillales</taxon>
        <taxon>Staphylococcaceae</taxon>
        <taxon>Macrococcus</taxon>
    </lineage>
</organism>
<dbReference type="SUPFAM" id="SSF52518">
    <property type="entry name" value="Thiamin diphosphate-binding fold (THDP-binding)"/>
    <property type="match status" value="2"/>
</dbReference>
<dbReference type="NCBIfam" id="NF006914">
    <property type="entry name" value="PRK09404.1"/>
    <property type="match status" value="1"/>
</dbReference>
<dbReference type="Gene3D" id="3.40.50.11610">
    <property type="entry name" value="Multifunctional 2-oxoglutarate metabolism enzyme, C-terminal domain"/>
    <property type="match status" value="1"/>
</dbReference>
<dbReference type="PANTHER" id="PTHR23152:SF4">
    <property type="entry name" value="2-OXOADIPATE DEHYDROGENASE COMPLEX COMPONENT E1"/>
    <property type="match status" value="1"/>
</dbReference>
<comment type="similarity">
    <text evidence="6">Belongs to the alpha-ketoglutarate dehydrogenase family.</text>
</comment>
<comment type="subunit">
    <text evidence="6">Homodimer. Part of the 2-oxoglutarate dehydrogenase (OGDH) complex composed of E1 (2-oxoglutarate dehydrogenase), E2 (dihydrolipoamide succinyltransferase) and E3 (dihydrolipoamide dehydrogenase); the complex contains multiple copies of the three enzymatic components (E1, E2 and E3).</text>
</comment>
<proteinExistence type="inferred from homology"/>
<keyword evidence="3 6" id="KW-0786">Thiamine pyrophosphate</keyword>
<dbReference type="Gene3D" id="3.40.50.970">
    <property type="match status" value="1"/>
</dbReference>
<evidence type="ECO:0000256" key="6">
    <source>
        <dbReference type="HAMAP-Rule" id="MF_01169"/>
    </source>
</evidence>
<evidence type="ECO:0000256" key="1">
    <source>
        <dbReference type="ARBA" id="ARBA00001964"/>
    </source>
</evidence>
<dbReference type="Proteomes" id="UP000830343">
    <property type="component" value="Chromosome"/>
</dbReference>
<dbReference type="GO" id="GO:0004591">
    <property type="term" value="F:oxoglutarate dehydrogenase (succinyl-transferring) activity"/>
    <property type="evidence" value="ECO:0007669"/>
    <property type="project" value="UniProtKB-EC"/>
</dbReference>
<reference evidence="8" key="1">
    <citation type="submission" date="2022-03" db="EMBL/GenBank/DDBJ databases">
        <authorList>
            <person name="Vrbovska V."/>
            <person name="Kovarovic V."/>
            <person name="Botka T."/>
            <person name="Pantucek R."/>
        </authorList>
    </citation>
    <scope>NUCLEOTIDE SEQUENCE</scope>
    <source>
        <strain evidence="8">CCM 2609</strain>
    </source>
</reference>
<evidence type="ECO:0000256" key="2">
    <source>
        <dbReference type="ARBA" id="ARBA00023002"/>
    </source>
</evidence>
<reference evidence="8" key="2">
    <citation type="submission" date="2022-04" db="EMBL/GenBank/DDBJ databases">
        <title>Antimicrobial genetic elements in methicillin-resistant Macrococcus armenti.</title>
        <authorList>
            <person name="Keller J.E."/>
            <person name="Schwendener S."/>
            <person name="Pantucek R."/>
            <person name="Perreten V."/>
        </authorList>
    </citation>
    <scope>NUCLEOTIDE SEQUENCE</scope>
    <source>
        <strain evidence="8">CCM 2609</strain>
    </source>
</reference>
<keyword evidence="4 6" id="KW-0324">Glycolysis</keyword>
<protein>
    <recommendedName>
        <fullName evidence="6">2-oxoglutarate dehydrogenase E1 component</fullName>
        <ecNumber evidence="6">1.2.4.2</ecNumber>
    </recommendedName>
    <alternativeName>
        <fullName evidence="6">Alpha-ketoglutarate dehydrogenase</fullName>
    </alternativeName>
</protein>